<dbReference type="KEGG" id="sinb:SIDU_09885"/>
<evidence type="ECO:0000313" key="9">
    <source>
        <dbReference type="EMBL" id="APL94794.1"/>
    </source>
</evidence>
<evidence type="ECO:0000256" key="1">
    <source>
        <dbReference type="ARBA" id="ARBA00022670"/>
    </source>
</evidence>
<feature type="domain" description="Peptidase M48" evidence="8">
    <location>
        <begin position="173"/>
        <end position="316"/>
    </location>
</feature>
<accession>A0A1L5BPF8</accession>
<dbReference type="Pfam" id="PF01435">
    <property type="entry name" value="Peptidase_M48"/>
    <property type="match status" value="1"/>
</dbReference>
<proteinExistence type="inferred from homology"/>
<name>A0A1L5BPF8_SPHIB</name>
<comment type="cofactor">
    <cofactor evidence="6">
        <name>Zn(2+)</name>
        <dbReference type="ChEBI" id="CHEBI:29105"/>
    </cofactor>
    <text evidence="6">Binds 1 zinc ion per subunit.</text>
</comment>
<protein>
    <submittedName>
        <fullName evidence="9">Peptidase</fullName>
    </submittedName>
</protein>
<keyword evidence="2" id="KW-0479">Metal-binding</keyword>
<reference evidence="9 10" key="1">
    <citation type="journal article" date="2012" name="J. Bacteriol.">
        <title>Genome sequence of Sphingobium indicum B90A, a hexachlorocyclohexane-degrading bacterium.</title>
        <authorList>
            <person name="Anand S."/>
            <person name="Sangwan N."/>
            <person name="Lata P."/>
            <person name="Kaur J."/>
            <person name="Dua A."/>
            <person name="Singh A.K."/>
            <person name="Verma M."/>
            <person name="Kaur J."/>
            <person name="Khurana J.P."/>
            <person name="Khurana P."/>
            <person name="Mathur S."/>
            <person name="Lal R."/>
        </authorList>
    </citation>
    <scope>NUCLEOTIDE SEQUENCE [LARGE SCALE GENOMIC DNA]</scope>
    <source>
        <strain evidence="10">DSM 16412 / CCM 7286 / MTCC 6364 / B90A</strain>
    </source>
</reference>
<evidence type="ECO:0000256" key="2">
    <source>
        <dbReference type="ARBA" id="ARBA00022723"/>
    </source>
</evidence>
<keyword evidence="4 6" id="KW-0862">Zinc</keyword>
<comment type="similarity">
    <text evidence="6">Belongs to the peptidase M48 family.</text>
</comment>
<dbReference type="GO" id="GO:0004222">
    <property type="term" value="F:metalloendopeptidase activity"/>
    <property type="evidence" value="ECO:0007669"/>
    <property type="project" value="InterPro"/>
</dbReference>
<dbReference type="RefSeq" id="WP_007687638.1">
    <property type="nucleotide sequence ID" value="NZ_CP013070.1"/>
</dbReference>
<dbReference type="Proteomes" id="UP000004550">
    <property type="component" value="Chromosome"/>
</dbReference>
<sequence>MSDFRLWHYDGVTAVRRNVLLRPAGAGFVLEEPESGWTGLPADWSDLTVIGLHDDRSAYGHKAVPGWRLGFSGEAPPDIAAHLPKGERYGRWIDRFGLWPAAGIFTIAAALIVWGALEAPAVVAPLVPQSWENRMGDAMVGDFGGRFCRTPAGDAALRRLATQVDPGGEARDIALANIPMVNAVTLPGGRIILFDGLIQQAKSADEVAGVLGHELGHVRHRDTMTGLIRQLGLSVVLGGAGGNAGNYLNGVLSLSYGRGAETAADGVAIEQMRAAGISPAATAAFFERIGGKEEGREARAMSWLSSHPLSAERRRRFTAAVKPGAAYRPALDQAQWQALRTSCASDPKVAKFWGRSF</sequence>
<keyword evidence="3 6" id="KW-0378">Hydrolase</keyword>
<gene>
    <name evidence="9" type="ORF">SIDU_09885</name>
</gene>
<dbReference type="GO" id="GO:0046872">
    <property type="term" value="F:metal ion binding"/>
    <property type="evidence" value="ECO:0007669"/>
    <property type="project" value="UniProtKB-KW"/>
</dbReference>
<dbReference type="PANTHER" id="PTHR22726">
    <property type="entry name" value="METALLOENDOPEPTIDASE OMA1"/>
    <property type="match status" value="1"/>
</dbReference>
<evidence type="ECO:0000256" key="3">
    <source>
        <dbReference type="ARBA" id="ARBA00022801"/>
    </source>
</evidence>
<dbReference type="EMBL" id="CP013070">
    <property type="protein sequence ID" value="APL94794.1"/>
    <property type="molecule type" value="Genomic_DNA"/>
</dbReference>
<keyword evidence="7" id="KW-0472">Membrane</keyword>
<evidence type="ECO:0000259" key="8">
    <source>
        <dbReference type="Pfam" id="PF01435"/>
    </source>
</evidence>
<organism evidence="9 10">
    <name type="scientific">Sphingobium indicum (strain DSM 16412 / CCM 7286 / MTCC 6364 / B90A)</name>
    <dbReference type="NCBI Taxonomy" id="861109"/>
    <lineage>
        <taxon>Bacteria</taxon>
        <taxon>Pseudomonadati</taxon>
        <taxon>Pseudomonadota</taxon>
        <taxon>Alphaproteobacteria</taxon>
        <taxon>Sphingomonadales</taxon>
        <taxon>Sphingomonadaceae</taxon>
        <taxon>Sphingobium</taxon>
    </lineage>
</organism>
<keyword evidence="5 6" id="KW-0482">Metalloprotease</keyword>
<keyword evidence="1 6" id="KW-0645">Protease</keyword>
<dbReference type="InterPro" id="IPR001915">
    <property type="entry name" value="Peptidase_M48"/>
</dbReference>
<dbReference type="CDD" id="cd07332">
    <property type="entry name" value="M48C_Oma1_like"/>
    <property type="match status" value="1"/>
</dbReference>
<evidence type="ECO:0000256" key="7">
    <source>
        <dbReference type="SAM" id="Phobius"/>
    </source>
</evidence>
<dbReference type="AlphaFoldDB" id="A0A1L5BPF8"/>
<keyword evidence="7" id="KW-1133">Transmembrane helix</keyword>
<dbReference type="PANTHER" id="PTHR22726:SF1">
    <property type="entry name" value="METALLOENDOPEPTIDASE OMA1, MITOCHONDRIAL"/>
    <property type="match status" value="1"/>
</dbReference>
<dbReference type="InterPro" id="IPR051156">
    <property type="entry name" value="Mito/Outer_Membr_Metalloprot"/>
</dbReference>
<feature type="transmembrane region" description="Helical" evidence="7">
    <location>
        <begin position="96"/>
        <end position="117"/>
    </location>
</feature>
<dbReference type="GO" id="GO:0051603">
    <property type="term" value="P:proteolysis involved in protein catabolic process"/>
    <property type="evidence" value="ECO:0007669"/>
    <property type="project" value="TreeGrafter"/>
</dbReference>
<evidence type="ECO:0000256" key="4">
    <source>
        <dbReference type="ARBA" id="ARBA00022833"/>
    </source>
</evidence>
<keyword evidence="7" id="KW-0812">Transmembrane</keyword>
<dbReference type="Gene3D" id="3.30.2010.10">
    <property type="entry name" value="Metalloproteases ('zincins'), catalytic domain"/>
    <property type="match status" value="1"/>
</dbReference>
<evidence type="ECO:0000313" key="10">
    <source>
        <dbReference type="Proteomes" id="UP000004550"/>
    </source>
</evidence>
<evidence type="ECO:0000256" key="6">
    <source>
        <dbReference type="RuleBase" id="RU003983"/>
    </source>
</evidence>
<dbReference type="GO" id="GO:0016020">
    <property type="term" value="C:membrane"/>
    <property type="evidence" value="ECO:0007669"/>
    <property type="project" value="TreeGrafter"/>
</dbReference>
<evidence type="ECO:0000256" key="5">
    <source>
        <dbReference type="ARBA" id="ARBA00023049"/>
    </source>
</evidence>